<dbReference type="AlphaFoldDB" id="A0A7C9ELP9"/>
<reference evidence="3" key="1">
    <citation type="journal article" date="2013" name="J. Plant Res.">
        <title>Effect of fungi and light on seed germination of three Opuntia species from semiarid lands of central Mexico.</title>
        <authorList>
            <person name="Delgado-Sanchez P."/>
            <person name="Jimenez-Bremont J.F."/>
            <person name="Guerrero-Gonzalez Mde L."/>
            <person name="Flores J."/>
        </authorList>
    </citation>
    <scope>NUCLEOTIDE SEQUENCE</scope>
    <source>
        <tissue evidence="3">Cladode</tissue>
    </source>
</reference>
<organism evidence="3">
    <name type="scientific">Opuntia streptacantha</name>
    <name type="common">Prickly pear cactus</name>
    <name type="synonym">Opuntia cardona</name>
    <dbReference type="NCBI Taxonomy" id="393608"/>
    <lineage>
        <taxon>Eukaryota</taxon>
        <taxon>Viridiplantae</taxon>
        <taxon>Streptophyta</taxon>
        <taxon>Embryophyta</taxon>
        <taxon>Tracheophyta</taxon>
        <taxon>Spermatophyta</taxon>
        <taxon>Magnoliopsida</taxon>
        <taxon>eudicotyledons</taxon>
        <taxon>Gunneridae</taxon>
        <taxon>Pentapetalae</taxon>
        <taxon>Caryophyllales</taxon>
        <taxon>Cactineae</taxon>
        <taxon>Cactaceae</taxon>
        <taxon>Opuntioideae</taxon>
        <taxon>Opuntia</taxon>
    </lineage>
</organism>
<reference evidence="3" key="2">
    <citation type="submission" date="2020-07" db="EMBL/GenBank/DDBJ databases">
        <authorList>
            <person name="Vera ALvarez R."/>
            <person name="Arias-Moreno D.M."/>
            <person name="Jimenez-Jacinto V."/>
            <person name="Jimenez-Bremont J.F."/>
            <person name="Swaminathan K."/>
            <person name="Moose S.P."/>
            <person name="Guerrero-Gonzalez M.L."/>
            <person name="Marino-Ramirez L."/>
            <person name="Landsman D."/>
            <person name="Rodriguez-Kessler M."/>
            <person name="Delgado-Sanchez P."/>
        </authorList>
    </citation>
    <scope>NUCLEOTIDE SEQUENCE</scope>
    <source>
        <tissue evidence="3">Cladode</tissue>
    </source>
</reference>
<dbReference type="EMBL" id="GISG01251338">
    <property type="protein sequence ID" value="MBA4671582.1"/>
    <property type="molecule type" value="Transcribed_RNA"/>
</dbReference>
<dbReference type="PANTHER" id="PTHR32166">
    <property type="entry name" value="OSJNBA0013A04.12 PROTEIN"/>
    <property type="match status" value="1"/>
</dbReference>
<protein>
    <recommendedName>
        <fullName evidence="2">HAT C-terminal dimerisation domain-containing protein</fullName>
    </recommendedName>
</protein>
<dbReference type="InterPro" id="IPR012337">
    <property type="entry name" value="RNaseH-like_sf"/>
</dbReference>
<name>A0A7C9ELP9_OPUST</name>
<dbReference type="Pfam" id="PF05699">
    <property type="entry name" value="Dimer_Tnp_hAT"/>
    <property type="match status" value="1"/>
</dbReference>
<feature type="domain" description="HAT C-terminal dimerisation" evidence="2">
    <location>
        <begin position="49"/>
        <end position="119"/>
    </location>
</feature>
<evidence type="ECO:0000259" key="2">
    <source>
        <dbReference type="Pfam" id="PF05699"/>
    </source>
</evidence>
<accession>A0A7C9ELP9</accession>
<feature type="compositionally biased region" description="Acidic residues" evidence="1">
    <location>
        <begin position="211"/>
        <end position="224"/>
    </location>
</feature>
<sequence>MKNPEVMRGINECLVRLEPDHLRRVSASAQISDFVSAKADFGTELAISTRTELDPAVWWQQHGISCLELQRIAVRILSQTCSSFGCEHNWSIYDQIHCQQKNHLVQKKLNDLLYAHYNLRLRERQRRRSDELISLDSVLLEGLLDDWVVDAEKLALPDDEDILDHEDGYDYDILDYEDGNSNTRAGSQEMVTLAEAEPLEVRTNAGPATDGEADLDFLDDDLSD</sequence>
<proteinExistence type="predicted"/>
<dbReference type="PANTHER" id="PTHR32166:SF105">
    <property type="entry name" value="HAT DIMERIZATION DOMAIN-CONTAINING PROTEIN"/>
    <property type="match status" value="1"/>
</dbReference>
<dbReference type="InterPro" id="IPR008906">
    <property type="entry name" value="HATC_C_dom"/>
</dbReference>
<feature type="region of interest" description="Disordered" evidence="1">
    <location>
        <begin position="200"/>
        <end position="224"/>
    </location>
</feature>
<evidence type="ECO:0000313" key="3">
    <source>
        <dbReference type="EMBL" id="MBA4671582.1"/>
    </source>
</evidence>
<evidence type="ECO:0000256" key="1">
    <source>
        <dbReference type="SAM" id="MobiDB-lite"/>
    </source>
</evidence>
<dbReference type="GO" id="GO:0046983">
    <property type="term" value="F:protein dimerization activity"/>
    <property type="evidence" value="ECO:0007669"/>
    <property type="project" value="InterPro"/>
</dbReference>
<dbReference type="SUPFAM" id="SSF53098">
    <property type="entry name" value="Ribonuclease H-like"/>
    <property type="match status" value="1"/>
</dbReference>